<dbReference type="GO" id="GO:0016491">
    <property type="term" value="F:oxidoreductase activity"/>
    <property type="evidence" value="ECO:0007669"/>
    <property type="project" value="UniProtKB-KW"/>
</dbReference>
<organism evidence="9 10">
    <name type="scientific">Cyclotella cryptica</name>
    <dbReference type="NCBI Taxonomy" id="29204"/>
    <lineage>
        <taxon>Eukaryota</taxon>
        <taxon>Sar</taxon>
        <taxon>Stramenopiles</taxon>
        <taxon>Ochrophyta</taxon>
        <taxon>Bacillariophyta</taxon>
        <taxon>Coscinodiscophyceae</taxon>
        <taxon>Thalassiosirophycidae</taxon>
        <taxon>Stephanodiscales</taxon>
        <taxon>Stephanodiscaceae</taxon>
        <taxon>Cyclotella</taxon>
    </lineage>
</organism>
<keyword evidence="3" id="KW-0285">Flavoprotein</keyword>
<comment type="similarity">
    <text evidence="2">Belongs to the oxygen-dependent FAD-linked oxidoreductase family.</text>
</comment>
<dbReference type="Gene3D" id="3.40.462.20">
    <property type="match status" value="1"/>
</dbReference>
<dbReference type="SUPFAM" id="SSF56176">
    <property type="entry name" value="FAD-binding/transporter-associated domain-like"/>
    <property type="match status" value="1"/>
</dbReference>
<dbReference type="Pfam" id="PF01565">
    <property type="entry name" value="FAD_binding_4"/>
    <property type="match status" value="1"/>
</dbReference>
<dbReference type="PANTHER" id="PTHR42973:SF39">
    <property type="entry name" value="FAD-BINDING PCMH-TYPE DOMAIN-CONTAINING PROTEIN"/>
    <property type="match status" value="1"/>
</dbReference>
<evidence type="ECO:0000256" key="1">
    <source>
        <dbReference type="ARBA" id="ARBA00001974"/>
    </source>
</evidence>
<dbReference type="PANTHER" id="PTHR42973">
    <property type="entry name" value="BINDING OXIDOREDUCTASE, PUTATIVE (AFU_ORTHOLOGUE AFUA_1G17690)-RELATED"/>
    <property type="match status" value="1"/>
</dbReference>
<reference evidence="9 10" key="1">
    <citation type="journal article" date="2020" name="G3 (Bethesda)">
        <title>Improved Reference Genome for Cyclotella cryptica CCMP332, a Model for Cell Wall Morphogenesis, Salinity Adaptation, and Lipid Production in Diatoms (Bacillariophyta).</title>
        <authorList>
            <person name="Roberts W.R."/>
            <person name="Downey K.M."/>
            <person name="Ruck E.C."/>
            <person name="Traller J.C."/>
            <person name="Alverson A.J."/>
        </authorList>
    </citation>
    <scope>NUCLEOTIDE SEQUENCE [LARGE SCALE GENOMIC DNA]</scope>
    <source>
        <strain evidence="9 10">CCMP332</strain>
    </source>
</reference>
<feature type="region of interest" description="Disordered" evidence="6">
    <location>
        <begin position="596"/>
        <end position="617"/>
    </location>
</feature>
<dbReference type="InterPro" id="IPR006093">
    <property type="entry name" value="Oxy_OxRdtase_FAD_BS"/>
</dbReference>
<dbReference type="InterPro" id="IPR050416">
    <property type="entry name" value="FAD-linked_Oxidoreductase"/>
</dbReference>
<dbReference type="AlphaFoldDB" id="A0ABD3QG67"/>
<proteinExistence type="inferred from homology"/>
<accession>A0ABD3QG67</accession>
<dbReference type="InterPro" id="IPR016166">
    <property type="entry name" value="FAD-bd_PCMH"/>
</dbReference>
<evidence type="ECO:0000259" key="8">
    <source>
        <dbReference type="PROSITE" id="PS51387"/>
    </source>
</evidence>
<protein>
    <recommendedName>
        <fullName evidence="8">FAD-binding PCMH-type domain-containing protein</fullName>
    </recommendedName>
</protein>
<gene>
    <name evidence="9" type="ORF">HJC23_000483</name>
</gene>
<keyword evidence="10" id="KW-1185">Reference proteome</keyword>
<dbReference type="PROSITE" id="PS51387">
    <property type="entry name" value="FAD_PCMH"/>
    <property type="match status" value="1"/>
</dbReference>
<dbReference type="Pfam" id="PF08031">
    <property type="entry name" value="BBE"/>
    <property type="match status" value="1"/>
</dbReference>
<dbReference type="InterPro" id="IPR006094">
    <property type="entry name" value="Oxid_FAD_bind_N"/>
</dbReference>
<keyword evidence="7" id="KW-0732">Signal</keyword>
<evidence type="ECO:0000313" key="9">
    <source>
        <dbReference type="EMBL" id="KAL3797145.1"/>
    </source>
</evidence>
<evidence type="ECO:0000256" key="6">
    <source>
        <dbReference type="SAM" id="MobiDB-lite"/>
    </source>
</evidence>
<evidence type="ECO:0000256" key="3">
    <source>
        <dbReference type="ARBA" id="ARBA00022630"/>
    </source>
</evidence>
<dbReference type="EMBL" id="JABMIG020000057">
    <property type="protein sequence ID" value="KAL3797145.1"/>
    <property type="molecule type" value="Genomic_DNA"/>
</dbReference>
<dbReference type="PROSITE" id="PS00862">
    <property type="entry name" value="OX2_COVAL_FAD"/>
    <property type="match status" value="1"/>
</dbReference>
<keyword evidence="5" id="KW-0560">Oxidoreductase</keyword>
<evidence type="ECO:0000256" key="4">
    <source>
        <dbReference type="ARBA" id="ARBA00022827"/>
    </source>
</evidence>
<comment type="caution">
    <text evidence="9">The sequence shown here is derived from an EMBL/GenBank/DDBJ whole genome shotgun (WGS) entry which is preliminary data.</text>
</comment>
<feature type="domain" description="FAD-binding PCMH-type" evidence="8">
    <location>
        <begin position="91"/>
        <end position="277"/>
    </location>
</feature>
<evidence type="ECO:0000256" key="7">
    <source>
        <dbReference type="SAM" id="SignalP"/>
    </source>
</evidence>
<evidence type="ECO:0000313" key="10">
    <source>
        <dbReference type="Proteomes" id="UP001516023"/>
    </source>
</evidence>
<dbReference type="InterPro" id="IPR016169">
    <property type="entry name" value="FAD-bd_PCMH_sub2"/>
</dbReference>
<sequence length="617" mass="67674">MFPHALKQLLFLLICGFATVIASGSSSDKCVPVGGKGLSDDVPVDCGDAVSSFDSIIERFFGGGASFGGAVLSALDGTAYNDASKQYASARVPTAPSFIVQATNQVDVQAAIMFAVHCEYKVTARSGGHSYIGSSSCDGSEMPCIQIDVGNISHIDVTVLPNGSKQINVGPGVRLDELYPVLIDNDVYIPAGECGGVGVGGHMQTGGFGIFGRSLGRFNSHIAAFDIILADGSLVSVSSPQNNVTSKLNDDLWYAVIGGASGSFGVIVDITFIPINESDHFAFYWEVSFFYSNSTKHCMQNMVQEFAKMLEDESFTNDMRWNIMFSIAGYKTLFSQDLHDKAFNFAQLDFTWVENGSSDRAQSFSEAQAIYNRLFEAYTFQGSDSTCLTLDQYFETLGEPFTTQLKTKFGSTYATADDAKSMSTLHKEVTLVDWGALGLEKKGVPFTSSYQQGPQYPQADDLVKVFDLIDELMPENLTHQRLVLSQFGVLPGPSNVISNVAQPFQEDVFGVVVDVWSFDKQDYTQDQRKLQDLVISSVGGVDHRMFWAAYEDTCLECGAWEKYYESLSKYNELRRIKGCVDPNNVFKFRMSIPGMRKSDDGMSSKTAKAKSEKRREI</sequence>
<name>A0ABD3QG67_9STRA</name>
<evidence type="ECO:0000256" key="5">
    <source>
        <dbReference type="ARBA" id="ARBA00023002"/>
    </source>
</evidence>
<dbReference type="Proteomes" id="UP001516023">
    <property type="component" value="Unassembled WGS sequence"/>
</dbReference>
<comment type="cofactor">
    <cofactor evidence="1">
        <name>FAD</name>
        <dbReference type="ChEBI" id="CHEBI:57692"/>
    </cofactor>
</comment>
<dbReference type="Gene3D" id="3.30.465.10">
    <property type="match status" value="2"/>
</dbReference>
<evidence type="ECO:0000256" key="2">
    <source>
        <dbReference type="ARBA" id="ARBA00005466"/>
    </source>
</evidence>
<feature type="signal peptide" evidence="7">
    <location>
        <begin position="1"/>
        <end position="24"/>
    </location>
</feature>
<dbReference type="InterPro" id="IPR012951">
    <property type="entry name" value="BBE"/>
</dbReference>
<keyword evidence="4" id="KW-0274">FAD</keyword>
<dbReference type="InterPro" id="IPR036318">
    <property type="entry name" value="FAD-bd_PCMH-like_sf"/>
</dbReference>
<feature type="chain" id="PRO_5044796405" description="FAD-binding PCMH-type domain-containing protein" evidence="7">
    <location>
        <begin position="25"/>
        <end position="617"/>
    </location>
</feature>